<organism evidence="1 2">
    <name type="scientific">Paramuricea clavata</name>
    <name type="common">Red gorgonian</name>
    <name type="synonym">Violescent sea-whip</name>
    <dbReference type="NCBI Taxonomy" id="317549"/>
    <lineage>
        <taxon>Eukaryota</taxon>
        <taxon>Metazoa</taxon>
        <taxon>Cnidaria</taxon>
        <taxon>Anthozoa</taxon>
        <taxon>Octocorallia</taxon>
        <taxon>Malacalcyonacea</taxon>
        <taxon>Plexauridae</taxon>
        <taxon>Paramuricea</taxon>
    </lineage>
</organism>
<gene>
    <name evidence="1" type="ORF">PACLA_8A082460</name>
</gene>
<dbReference type="EMBL" id="CACRXK020002118">
    <property type="protein sequence ID" value="CAB3992757.1"/>
    <property type="molecule type" value="Genomic_DNA"/>
</dbReference>
<accession>A0A7D9HTB4</accession>
<protein>
    <submittedName>
        <fullName evidence="1">PREDICTED: uncharacterized protein LOC101240405</fullName>
    </submittedName>
</protein>
<proteinExistence type="predicted"/>
<dbReference type="Proteomes" id="UP001152795">
    <property type="component" value="Unassembled WGS sequence"/>
</dbReference>
<sequence>MVGLDFVAGFLKRHSKLSLRRPKSVSVNRVFGLNKTSVNLYFDNLKILLNKHNFKPHEIFNCDESGLACVHKPVKVIAPKEKRRVSGAYKIPQTIFDLPEDEGIDIPEDLKYFPYRATSDFECYFKHESHHPRNTEKLTWEAEHIPLCLLQHPWLR</sequence>
<evidence type="ECO:0000313" key="2">
    <source>
        <dbReference type="Proteomes" id="UP001152795"/>
    </source>
</evidence>
<dbReference type="AlphaFoldDB" id="A0A7D9HTB4"/>
<name>A0A7D9HTB4_PARCT</name>
<dbReference type="OrthoDB" id="4327074at2759"/>
<keyword evidence="2" id="KW-1185">Reference proteome</keyword>
<reference evidence="1" key="1">
    <citation type="submission" date="2020-04" db="EMBL/GenBank/DDBJ databases">
        <authorList>
            <person name="Alioto T."/>
            <person name="Alioto T."/>
            <person name="Gomez Garrido J."/>
        </authorList>
    </citation>
    <scope>NUCLEOTIDE SEQUENCE</scope>
    <source>
        <strain evidence="1">A484AB</strain>
    </source>
</reference>
<comment type="caution">
    <text evidence="1">The sequence shown here is derived from an EMBL/GenBank/DDBJ whole genome shotgun (WGS) entry which is preliminary data.</text>
</comment>
<evidence type="ECO:0000313" key="1">
    <source>
        <dbReference type="EMBL" id="CAB3992757.1"/>
    </source>
</evidence>